<organism evidence="1 2">
    <name type="scientific">Streptomyces scopuliridis RB72</name>
    <dbReference type="NCBI Taxonomy" id="1440053"/>
    <lineage>
        <taxon>Bacteria</taxon>
        <taxon>Bacillati</taxon>
        <taxon>Actinomycetota</taxon>
        <taxon>Actinomycetes</taxon>
        <taxon>Kitasatosporales</taxon>
        <taxon>Streptomycetaceae</taxon>
        <taxon>Streptomyces</taxon>
    </lineage>
</organism>
<gene>
    <name evidence="1" type="ORF">Y717_21210</name>
</gene>
<comment type="caution">
    <text evidence="1">The sequence shown here is derived from an EMBL/GenBank/DDBJ whole genome shotgun (WGS) entry which is preliminary data.</text>
</comment>
<proteinExistence type="predicted"/>
<dbReference type="STRING" id="1440053.GCA_000718095_03678"/>
<evidence type="ECO:0000313" key="1">
    <source>
        <dbReference type="EMBL" id="PVE10960.1"/>
    </source>
</evidence>
<dbReference type="Proteomes" id="UP000245992">
    <property type="component" value="Unassembled WGS sequence"/>
</dbReference>
<name>A0A2T7T702_9ACTN</name>
<sequence>MRWHAEDDTWHAFGFDWVDGLGSDFAPDSPDLPAIVDILNRIGELDLPEIARDWPETRWNRFAADEGDAPHFQGEAVLYTDINPSNLLIGDRGTWAVDWSWPTCGAAFIDPACLVVQLISAGHDAESAESWASGCAAWMDADPKAIDAFAAAMSRMHRAFAERKPDASWLRAMVEAAQSWASHRGVAVRAAP</sequence>
<dbReference type="AlphaFoldDB" id="A0A2T7T702"/>
<reference evidence="1 2" key="1">
    <citation type="submission" date="2013-12" db="EMBL/GenBank/DDBJ databases">
        <title>Annotated genome of Streptomyces scopuliridis.</title>
        <authorList>
            <person name="Olson J.B."/>
        </authorList>
    </citation>
    <scope>NUCLEOTIDE SEQUENCE [LARGE SCALE GENOMIC DNA]</scope>
    <source>
        <strain evidence="1 2">RB72</strain>
    </source>
</reference>
<dbReference type="EMBL" id="AZSP01000162">
    <property type="protein sequence ID" value="PVE10960.1"/>
    <property type="molecule type" value="Genomic_DNA"/>
</dbReference>
<keyword evidence="2" id="KW-1185">Reference proteome</keyword>
<protein>
    <recommendedName>
        <fullName evidence="3">Protein kinase</fullName>
    </recommendedName>
</protein>
<accession>A0A2T7T702</accession>
<dbReference type="RefSeq" id="WP_240627690.1">
    <property type="nucleotide sequence ID" value="NZ_AZSP01000162.1"/>
</dbReference>
<evidence type="ECO:0000313" key="2">
    <source>
        <dbReference type="Proteomes" id="UP000245992"/>
    </source>
</evidence>
<evidence type="ECO:0008006" key="3">
    <source>
        <dbReference type="Google" id="ProtNLM"/>
    </source>
</evidence>